<comment type="caution">
    <text evidence="1">The sequence shown here is derived from an EMBL/GenBank/DDBJ whole genome shotgun (WGS) entry which is preliminary data.</text>
</comment>
<dbReference type="EMBL" id="QCZH01000006">
    <property type="protein sequence ID" value="PWA09638.1"/>
    <property type="molecule type" value="Genomic_DNA"/>
</dbReference>
<dbReference type="RefSeq" id="WP_116762368.1">
    <property type="nucleotide sequence ID" value="NZ_QCZH01000006.1"/>
</dbReference>
<reference evidence="1 2" key="1">
    <citation type="submission" date="2018-04" db="EMBL/GenBank/DDBJ databases">
        <title>Flavobacterium sp. nov., isolated from glacier ice.</title>
        <authorList>
            <person name="Liu Q."/>
            <person name="Xin Y.-H."/>
        </authorList>
    </citation>
    <scope>NUCLEOTIDE SEQUENCE [LARGE SCALE GENOMIC DNA]</scope>
    <source>
        <strain evidence="1 2">LB2P30</strain>
    </source>
</reference>
<dbReference type="OrthoDB" id="603275at2"/>
<dbReference type="SUPFAM" id="SSF56935">
    <property type="entry name" value="Porins"/>
    <property type="match status" value="1"/>
</dbReference>
<dbReference type="AlphaFoldDB" id="A0A2U1JXW3"/>
<evidence type="ECO:0008006" key="3">
    <source>
        <dbReference type="Google" id="ProtNLM"/>
    </source>
</evidence>
<evidence type="ECO:0000313" key="1">
    <source>
        <dbReference type="EMBL" id="PWA09638.1"/>
    </source>
</evidence>
<sequence length="881" mass="101252">MKIKYFTLAFLLFLFSGTISSQTIIRGIVKDVNNTIISSANIQIANSESNKTVAFGVSDDFGLFAISVKEVGFYTLKITYLGFNTLCKKIEINDKTNTVFEFVLIENKNQLDELIIKAQSTGMKQKGDTLTYSVENFMNGTEESLKDIIKKLPGLDINTNGKITSNGKEVDKLLIDGEEFFRNQHQLATENISSEMVKDVELIKNYKDFGKVTTDQKSGLTAVNINIKDDFKNKISGSIEASAGYDSKYNLHSNLFSFRKKLKTSLILENNNTGKQAITLQDYFSLTEDKDNYGIENNSKVVFSKVEDFPKFLTSQNNVKERKTNFAAFNLVYSPSPKIKINLSSILNKANQFEEQLIRQDYFTATTPIQNNELLKSKEISLFNATQIESYYKPNDKTIFKYLININLNNLNTNQYTESFTTGYTNTANDKDINETVFIKNNLAFTKVINSKMLFNINAFYNNNTNGNEKNIYATNPFLNLNFENNNYEINQNRNVKNSNLGYSALFSLKLKESTLNILSGSTFENGTYLNNVKNQDSFYNNLKLETNDSYFGFDFTYIPKKTFSYSIGLSHHYIMKKYNEISNFNHHYFFPKANVKAIFDPNHILDFSYQLSTKFPVIETLLQNSTIIDYRNFNSNENITYNSEIPLHQFNLSYFIYKSKTSLIINGNYTKQEKSVSTNNINTDNSSLTLFKLSPYEESISGMYFLEKNIAKSYSFTNSLSISQTNKIVFTENIGSQYWTNSTSFLAQLSSKYKSFPVNFETGFIGSNNKYNYEKSNSFLKEKRLFVNFNGKALKNMFWNFKLIYDEQSTATSDTKIYSLNPRIRYNKLKSKWDFSISGNNILKIDNPTRIQNNSTPNYFEVIKFSSLAGYVLFEIKYKL</sequence>
<dbReference type="InterPro" id="IPR008969">
    <property type="entry name" value="CarboxyPept-like_regulatory"/>
</dbReference>
<keyword evidence="2" id="KW-1185">Reference proteome</keyword>
<dbReference type="Gene3D" id="2.60.40.1120">
    <property type="entry name" value="Carboxypeptidase-like, regulatory domain"/>
    <property type="match status" value="1"/>
</dbReference>
<accession>A0A2U1JXW3</accession>
<gene>
    <name evidence="1" type="ORF">DB891_08135</name>
</gene>
<evidence type="ECO:0000313" key="2">
    <source>
        <dbReference type="Proteomes" id="UP000245618"/>
    </source>
</evidence>
<organism evidence="1 2">
    <name type="scientific">Flavobacterium laiguense</name>
    <dbReference type="NCBI Taxonomy" id="2169409"/>
    <lineage>
        <taxon>Bacteria</taxon>
        <taxon>Pseudomonadati</taxon>
        <taxon>Bacteroidota</taxon>
        <taxon>Flavobacteriia</taxon>
        <taxon>Flavobacteriales</taxon>
        <taxon>Flavobacteriaceae</taxon>
        <taxon>Flavobacterium</taxon>
    </lineage>
</organism>
<dbReference type="Proteomes" id="UP000245618">
    <property type="component" value="Unassembled WGS sequence"/>
</dbReference>
<name>A0A2U1JXW3_9FLAO</name>
<protein>
    <recommendedName>
        <fullName evidence="3">TonB-dependent receptor</fullName>
    </recommendedName>
</protein>
<dbReference type="Pfam" id="PF13715">
    <property type="entry name" value="CarbopepD_reg_2"/>
    <property type="match status" value="1"/>
</dbReference>
<dbReference type="SUPFAM" id="SSF49464">
    <property type="entry name" value="Carboxypeptidase regulatory domain-like"/>
    <property type="match status" value="1"/>
</dbReference>
<proteinExistence type="predicted"/>